<dbReference type="Proteomes" id="UP001479606">
    <property type="component" value="Unassembled WGS sequence"/>
</dbReference>
<comment type="caution">
    <text evidence="1">The sequence shown here is derived from an EMBL/GenBank/DDBJ whole genome shotgun (WGS) entry which is preliminary data.</text>
</comment>
<reference evidence="1 2" key="1">
    <citation type="journal article" date="2018" name="Arch. Microbiol.">
        <title>Hymenobacter segetis sp. nov., isolated from soil.</title>
        <authorList>
            <person name="Ten L.N."/>
            <person name="Lim S.J."/>
            <person name="Kim B.O."/>
            <person name="Kang I.K."/>
            <person name="Jung H.Y."/>
        </authorList>
    </citation>
    <scope>NUCLEOTIDE SEQUENCE [LARGE SCALE GENOMIC DNA]</scope>
    <source>
        <strain evidence="1 2">S7-3-11</strain>
    </source>
</reference>
<name>A0ABU9M1V8_9BACT</name>
<gene>
    <name evidence="1" type="ORF">AAFH49_21085</name>
</gene>
<keyword evidence="2" id="KW-1185">Reference proteome</keyword>
<sequence>MNNLVESLRKAVQGEIGRFLYNEKFHVHEQIEEALLITIDEISEYYEEGQLLFPEVLVVNNFKLLMQLIPHEEIKIGKAPIASNNFKLAIKQCAPLCKDGWVMYINLEEDEMIYGLVSAELSSNSLTLLDQLKTLSAPEIVYCTAYIRRNTATSVEVQGRKNNIIVEFSLKQPLETEVNHVNVLANNIAVKSENIDQLNMLYHINRLISDAVRSGHGNLIGVIDESTESLTNLRGKIPEGIYLEEPIDICEMIKVLHEEKSSQSDFKLRLYVSAVKSMLNNDGITVFNNKAQLVGYHLLIPSIHGAGDTSANREGAGTRSKAFDTMKSSGIFISGFFKSQDGREKSF</sequence>
<evidence type="ECO:0000313" key="2">
    <source>
        <dbReference type="Proteomes" id="UP001479606"/>
    </source>
</evidence>
<organism evidence="1 2">
    <name type="scientific">Hymenobacter segetis</name>
    <dbReference type="NCBI Taxonomy" id="2025509"/>
    <lineage>
        <taxon>Bacteria</taxon>
        <taxon>Pseudomonadati</taxon>
        <taxon>Bacteroidota</taxon>
        <taxon>Cytophagia</taxon>
        <taxon>Cytophagales</taxon>
        <taxon>Hymenobacteraceae</taxon>
        <taxon>Hymenobacter</taxon>
    </lineage>
</organism>
<evidence type="ECO:0000313" key="1">
    <source>
        <dbReference type="EMBL" id="MEL5996718.1"/>
    </source>
</evidence>
<protein>
    <submittedName>
        <fullName evidence="1">Uncharacterized protein</fullName>
    </submittedName>
</protein>
<dbReference type="EMBL" id="JBCEVZ010000091">
    <property type="protein sequence ID" value="MEL5996718.1"/>
    <property type="molecule type" value="Genomic_DNA"/>
</dbReference>
<accession>A0ABU9M1V8</accession>
<proteinExistence type="predicted"/>
<dbReference type="RefSeq" id="WP_342301305.1">
    <property type="nucleotide sequence ID" value="NZ_JBCEVZ010000091.1"/>
</dbReference>